<evidence type="ECO:0000256" key="9">
    <source>
        <dbReference type="SAM" id="Phobius"/>
    </source>
</evidence>
<dbReference type="EC" id="4.2.1.1" evidence="3 8"/>
<name>A0A1V9XCN0_9ACAR</name>
<evidence type="ECO:0000313" key="11">
    <source>
        <dbReference type="EMBL" id="OQR71310.1"/>
    </source>
</evidence>
<dbReference type="PROSITE" id="PS51144">
    <property type="entry name" value="ALPHA_CA_2"/>
    <property type="match status" value="1"/>
</dbReference>
<dbReference type="PROSITE" id="PS00162">
    <property type="entry name" value="ALPHA_CA_1"/>
    <property type="match status" value="1"/>
</dbReference>
<dbReference type="EMBL" id="MNPL01014939">
    <property type="protein sequence ID" value="OQR71310.1"/>
    <property type="molecule type" value="Genomic_DNA"/>
</dbReference>
<dbReference type="AlphaFoldDB" id="A0A1V9XCN0"/>
<keyword evidence="9" id="KW-1133">Transmembrane helix</keyword>
<feature type="transmembrane region" description="Helical" evidence="9">
    <location>
        <begin position="270"/>
        <end position="293"/>
    </location>
</feature>
<gene>
    <name evidence="11" type="ORF">BIW11_11078</name>
</gene>
<comment type="cofactor">
    <cofactor evidence="8">
        <name>Zn(2+)</name>
        <dbReference type="ChEBI" id="CHEBI:29105"/>
    </cofactor>
</comment>
<evidence type="ECO:0000259" key="10">
    <source>
        <dbReference type="PROSITE" id="PS51144"/>
    </source>
</evidence>
<dbReference type="SUPFAM" id="SSF51069">
    <property type="entry name" value="Carbonic anhydrase"/>
    <property type="match status" value="1"/>
</dbReference>
<feature type="domain" description="Alpha-carbonic anhydrase" evidence="10">
    <location>
        <begin position="14"/>
        <end position="270"/>
    </location>
</feature>
<proteinExistence type="inferred from homology"/>
<comment type="similarity">
    <text evidence="2 8">Belongs to the alpha-carbonic anhydrase family.</text>
</comment>
<dbReference type="PANTHER" id="PTHR18952:SF265">
    <property type="entry name" value="CARBONIC ANHYDRASE"/>
    <property type="match status" value="1"/>
</dbReference>
<evidence type="ECO:0000256" key="3">
    <source>
        <dbReference type="ARBA" id="ARBA00012925"/>
    </source>
</evidence>
<dbReference type="FunCoup" id="A0A1V9XCN0">
    <property type="interactions" value="6"/>
</dbReference>
<protein>
    <recommendedName>
        <fullName evidence="3 8">Carbonic anhydrase</fullName>
        <ecNumber evidence="3 8">4.2.1.1</ecNumber>
    </recommendedName>
</protein>
<dbReference type="STRING" id="418985.A0A1V9XCN0"/>
<sequence>MGRVHYAWATGGHAQWSYEGETGPDAWAHIEMGGTNQCAMSRQSPIDIEPLMTKYDKTLRPLELRGHDKVTPNIIVINNGHTIQLNSKDWSQRLSGGPLSGEYKLLQMHFHWGKDSYRGSEHTVNGKRYPIELHMVHVATNSTNGKLDYPGAIAVLGIFFDVTKGSSNMGVQKIARLIKGMETDQKLDMTSELSPSMLQPSIKDFFTYEGSLTTPPCSQIVTWLVAREPLKITETELGAFRSTLFVDRNPMVDNFRPVQPLNSREVRSSFMTGSSANLASSILVVLFPILLLARWQ</sequence>
<evidence type="ECO:0000256" key="8">
    <source>
        <dbReference type="RuleBase" id="RU367011"/>
    </source>
</evidence>
<keyword evidence="9" id="KW-0472">Membrane</keyword>
<dbReference type="InterPro" id="IPR001148">
    <property type="entry name" value="CA_dom"/>
</dbReference>
<dbReference type="GO" id="GO:0004089">
    <property type="term" value="F:carbonate dehydratase activity"/>
    <property type="evidence" value="ECO:0007669"/>
    <property type="project" value="UniProtKB-UniRule"/>
</dbReference>
<organism evidence="11 12">
    <name type="scientific">Tropilaelaps mercedesae</name>
    <dbReference type="NCBI Taxonomy" id="418985"/>
    <lineage>
        <taxon>Eukaryota</taxon>
        <taxon>Metazoa</taxon>
        <taxon>Ecdysozoa</taxon>
        <taxon>Arthropoda</taxon>
        <taxon>Chelicerata</taxon>
        <taxon>Arachnida</taxon>
        <taxon>Acari</taxon>
        <taxon>Parasitiformes</taxon>
        <taxon>Mesostigmata</taxon>
        <taxon>Gamasina</taxon>
        <taxon>Dermanyssoidea</taxon>
        <taxon>Laelapidae</taxon>
        <taxon>Tropilaelaps</taxon>
    </lineage>
</organism>
<reference evidence="11 12" key="1">
    <citation type="journal article" date="2017" name="Gigascience">
        <title>Draft genome of the honey bee ectoparasitic mite, Tropilaelaps mercedesae, is shaped by the parasitic life history.</title>
        <authorList>
            <person name="Dong X."/>
            <person name="Armstrong S.D."/>
            <person name="Xia D."/>
            <person name="Makepeace B.L."/>
            <person name="Darby A.C."/>
            <person name="Kadowaki T."/>
        </authorList>
    </citation>
    <scope>NUCLEOTIDE SEQUENCE [LARGE SCALE GENOMIC DNA]</scope>
    <source>
        <strain evidence="11">Wuxi-XJTLU</strain>
    </source>
</reference>
<evidence type="ECO:0000256" key="6">
    <source>
        <dbReference type="ARBA" id="ARBA00023239"/>
    </source>
</evidence>
<dbReference type="OrthoDB" id="429145at2759"/>
<evidence type="ECO:0000313" key="12">
    <source>
        <dbReference type="Proteomes" id="UP000192247"/>
    </source>
</evidence>
<comment type="catalytic activity">
    <reaction evidence="7 8">
        <text>hydrogencarbonate + H(+) = CO2 + H2O</text>
        <dbReference type="Rhea" id="RHEA:10748"/>
        <dbReference type="ChEBI" id="CHEBI:15377"/>
        <dbReference type="ChEBI" id="CHEBI:15378"/>
        <dbReference type="ChEBI" id="CHEBI:16526"/>
        <dbReference type="ChEBI" id="CHEBI:17544"/>
        <dbReference type="EC" id="4.2.1.1"/>
    </reaction>
</comment>
<comment type="caution">
    <text evidence="11">The sequence shown here is derived from an EMBL/GenBank/DDBJ whole genome shotgun (WGS) entry which is preliminary data.</text>
</comment>
<dbReference type="Proteomes" id="UP000192247">
    <property type="component" value="Unassembled WGS sequence"/>
</dbReference>
<keyword evidence="9" id="KW-0812">Transmembrane</keyword>
<evidence type="ECO:0000256" key="4">
    <source>
        <dbReference type="ARBA" id="ARBA00022723"/>
    </source>
</evidence>
<evidence type="ECO:0000256" key="7">
    <source>
        <dbReference type="ARBA" id="ARBA00048348"/>
    </source>
</evidence>
<comment type="function">
    <text evidence="1 8">Reversible hydration of carbon dioxide.</text>
</comment>
<keyword evidence="4 8" id="KW-0479">Metal-binding</keyword>
<dbReference type="PANTHER" id="PTHR18952">
    <property type="entry name" value="CARBONIC ANHYDRASE"/>
    <property type="match status" value="1"/>
</dbReference>
<keyword evidence="6 8" id="KW-0456">Lyase</keyword>
<dbReference type="Pfam" id="PF00194">
    <property type="entry name" value="Carb_anhydrase"/>
    <property type="match status" value="1"/>
</dbReference>
<accession>A0A1V9XCN0</accession>
<keyword evidence="5 8" id="KW-0862">Zinc</keyword>
<evidence type="ECO:0000256" key="2">
    <source>
        <dbReference type="ARBA" id="ARBA00010718"/>
    </source>
</evidence>
<dbReference type="InterPro" id="IPR036398">
    <property type="entry name" value="CA_dom_sf"/>
</dbReference>
<evidence type="ECO:0000256" key="1">
    <source>
        <dbReference type="ARBA" id="ARBA00002904"/>
    </source>
</evidence>
<dbReference type="CDD" id="cd00326">
    <property type="entry name" value="alpha_CA"/>
    <property type="match status" value="1"/>
</dbReference>
<evidence type="ECO:0000256" key="5">
    <source>
        <dbReference type="ARBA" id="ARBA00022833"/>
    </source>
</evidence>
<dbReference type="Gene3D" id="3.10.200.10">
    <property type="entry name" value="Alpha carbonic anhydrase"/>
    <property type="match status" value="1"/>
</dbReference>
<dbReference type="InterPro" id="IPR018338">
    <property type="entry name" value="Carbonic_anhydrase_a-class_CS"/>
</dbReference>
<dbReference type="SMART" id="SM01057">
    <property type="entry name" value="Carb_anhydrase"/>
    <property type="match status" value="1"/>
</dbReference>
<dbReference type="InParanoid" id="A0A1V9XCN0"/>
<dbReference type="InterPro" id="IPR023561">
    <property type="entry name" value="Carbonic_anhydrase_a-class"/>
</dbReference>
<keyword evidence="12" id="KW-1185">Reference proteome</keyword>
<dbReference type="GO" id="GO:0008270">
    <property type="term" value="F:zinc ion binding"/>
    <property type="evidence" value="ECO:0007669"/>
    <property type="project" value="UniProtKB-UniRule"/>
</dbReference>